<dbReference type="HAMAP" id="MF_01595">
    <property type="entry name" value="PNPase"/>
    <property type="match status" value="1"/>
</dbReference>
<comment type="subcellular location">
    <subcellularLocation>
        <location evidence="8">Cytoplasm</location>
    </subcellularLocation>
</comment>
<dbReference type="GO" id="GO:0000175">
    <property type="term" value="F:3'-5'-RNA exonuclease activity"/>
    <property type="evidence" value="ECO:0007669"/>
    <property type="project" value="TreeGrafter"/>
</dbReference>
<dbReference type="SUPFAM" id="SSF50249">
    <property type="entry name" value="Nucleic acid-binding proteins"/>
    <property type="match status" value="1"/>
</dbReference>
<dbReference type="STRING" id="596152.DesU5LDRAFT_2475"/>
<dbReference type="InterPro" id="IPR015847">
    <property type="entry name" value="ExoRNase_PH_dom2"/>
</dbReference>
<dbReference type="SUPFAM" id="SSF54211">
    <property type="entry name" value="Ribosomal protein S5 domain 2-like"/>
    <property type="match status" value="2"/>
</dbReference>
<dbReference type="FunFam" id="3.30.230.70:FF:000001">
    <property type="entry name" value="Polyribonucleotide nucleotidyltransferase"/>
    <property type="match status" value="1"/>
</dbReference>
<dbReference type="InterPro" id="IPR012162">
    <property type="entry name" value="PNPase"/>
</dbReference>
<dbReference type="InterPro" id="IPR027408">
    <property type="entry name" value="PNPase/RNase_PH_dom_sf"/>
</dbReference>
<dbReference type="HOGENOM" id="CLU_004217_2_2_7"/>
<evidence type="ECO:0000256" key="3">
    <source>
        <dbReference type="ARBA" id="ARBA00022679"/>
    </source>
</evidence>
<dbReference type="SUPFAM" id="SSF54791">
    <property type="entry name" value="Eukaryotic type KH-domain (KH-domain type I)"/>
    <property type="match status" value="1"/>
</dbReference>
<dbReference type="AlphaFoldDB" id="I2Q2X5"/>
<reference evidence="11" key="1">
    <citation type="submission" date="2011-11" db="EMBL/GenBank/DDBJ databases">
        <title>Improved High-Quality Draft sequence of Desulfovibrio sp. U5L.</title>
        <authorList>
            <consortium name="US DOE Joint Genome Institute"/>
            <person name="Lucas S."/>
            <person name="Han J."/>
            <person name="Lapidus A."/>
            <person name="Cheng J.-F."/>
            <person name="Goodwin L."/>
            <person name="Pitluck S."/>
            <person name="Peters L."/>
            <person name="Ovchinnikova G."/>
            <person name="Held B."/>
            <person name="Detter J.C."/>
            <person name="Han C."/>
            <person name="Tapia R."/>
            <person name="Land M."/>
            <person name="Hauser L."/>
            <person name="Kyrpides N."/>
            <person name="Ivanova N."/>
            <person name="Pagani I."/>
            <person name="Gabster J."/>
            <person name="Walker C."/>
            <person name="Stolyar S."/>
            <person name="Stahl D."/>
            <person name="Arkin A."/>
            <person name="Dehal P."/>
            <person name="Hazen T."/>
            <person name="Woyke T."/>
        </authorList>
    </citation>
    <scope>NUCLEOTIDE SEQUENCE [LARGE SCALE GENOMIC DNA]</scope>
    <source>
        <strain evidence="11">U5L</strain>
    </source>
</reference>
<evidence type="ECO:0000259" key="10">
    <source>
        <dbReference type="PROSITE" id="PS50126"/>
    </source>
</evidence>
<name>I2Q2X5_9BACT</name>
<dbReference type="InterPro" id="IPR015848">
    <property type="entry name" value="PNPase_PH_RNA-bd_bac/org-type"/>
</dbReference>
<dbReference type="FunFam" id="3.30.1370.10:FF:000001">
    <property type="entry name" value="Polyribonucleotide nucleotidyltransferase"/>
    <property type="match status" value="1"/>
</dbReference>
<dbReference type="Gene3D" id="2.40.50.140">
    <property type="entry name" value="Nucleic acid-binding proteins"/>
    <property type="match status" value="1"/>
</dbReference>
<dbReference type="GO" id="GO:0006396">
    <property type="term" value="P:RNA processing"/>
    <property type="evidence" value="ECO:0007669"/>
    <property type="project" value="InterPro"/>
</dbReference>
<dbReference type="PIRSF" id="PIRSF005499">
    <property type="entry name" value="PNPase"/>
    <property type="match status" value="1"/>
</dbReference>
<dbReference type="InterPro" id="IPR012340">
    <property type="entry name" value="NA-bd_OB-fold"/>
</dbReference>
<proteinExistence type="inferred from homology"/>
<keyword evidence="5 8" id="KW-0479">Metal-binding</keyword>
<keyword evidence="6 8" id="KW-0460">Magnesium</keyword>
<evidence type="ECO:0000256" key="7">
    <source>
        <dbReference type="ARBA" id="ARBA00022884"/>
    </source>
</evidence>
<dbReference type="InterPro" id="IPR004088">
    <property type="entry name" value="KH_dom_type_1"/>
</dbReference>
<dbReference type="OrthoDB" id="9804305at2"/>
<evidence type="ECO:0000256" key="9">
    <source>
        <dbReference type="SAM" id="MobiDB-lite"/>
    </source>
</evidence>
<keyword evidence="2 8" id="KW-0963">Cytoplasm</keyword>
<keyword evidence="4 8" id="KW-0548">Nucleotidyltransferase</keyword>
<comment type="catalytic activity">
    <reaction evidence="8">
        <text>RNA(n+1) + phosphate = RNA(n) + a ribonucleoside 5'-diphosphate</text>
        <dbReference type="Rhea" id="RHEA:22096"/>
        <dbReference type="Rhea" id="RHEA-COMP:14527"/>
        <dbReference type="Rhea" id="RHEA-COMP:17342"/>
        <dbReference type="ChEBI" id="CHEBI:43474"/>
        <dbReference type="ChEBI" id="CHEBI:57930"/>
        <dbReference type="ChEBI" id="CHEBI:140395"/>
        <dbReference type="EC" id="2.7.7.8"/>
    </reaction>
</comment>
<dbReference type="NCBIfam" id="TIGR03591">
    <property type="entry name" value="polynuc_phos"/>
    <property type="match status" value="1"/>
</dbReference>
<dbReference type="PROSITE" id="PS50084">
    <property type="entry name" value="KH_TYPE_1"/>
    <property type="match status" value="1"/>
</dbReference>
<feature type="domain" description="S1 motif" evidence="10">
    <location>
        <begin position="628"/>
        <end position="696"/>
    </location>
</feature>
<feature type="region of interest" description="Disordered" evidence="9">
    <location>
        <begin position="704"/>
        <end position="764"/>
    </location>
</feature>
<dbReference type="InterPro" id="IPR020568">
    <property type="entry name" value="Ribosomal_Su5_D2-typ_SF"/>
</dbReference>
<dbReference type="EC" id="2.7.7.8" evidence="8"/>
<gene>
    <name evidence="8" type="primary">pnp</name>
    <name evidence="11" type="ORF">DesU5LDRAFT_2475</name>
</gene>
<evidence type="ECO:0000256" key="8">
    <source>
        <dbReference type="HAMAP-Rule" id="MF_01595"/>
    </source>
</evidence>
<dbReference type="InterPro" id="IPR036612">
    <property type="entry name" value="KH_dom_type_1_sf"/>
</dbReference>
<dbReference type="Pfam" id="PF03725">
    <property type="entry name" value="RNase_PH_C"/>
    <property type="match status" value="1"/>
</dbReference>
<dbReference type="InterPro" id="IPR003029">
    <property type="entry name" value="S1_domain"/>
</dbReference>
<accession>I2Q2X5</accession>
<dbReference type="SUPFAM" id="SSF46915">
    <property type="entry name" value="Polynucleotide phosphorylase/guanosine pentaphosphate synthase (PNPase/GPSI), domain 3"/>
    <property type="match status" value="1"/>
</dbReference>
<keyword evidence="7 8" id="KW-0694">RNA-binding</keyword>
<dbReference type="GO" id="GO:0003723">
    <property type="term" value="F:RNA binding"/>
    <property type="evidence" value="ECO:0007669"/>
    <property type="project" value="UniProtKB-UniRule"/>
</dbReference>
<dbReference type="CDD" id="cd11363">
    <property type="entry name" value="RNase_PH_PNPase_1"/>
    <property type="match status" value="1"/>
</dbReference>
<evidence type="ECO:0000313" key="11">
    <source>
        <dbReference type="EMBL" id="EIG54131.1"/>
    </source>
</evidence>
<dbReference type="EMBL" id="JH600068">
    <property type="protein sequence ID" value="EIG54131.1"/>
    <property type="molecule type" value="Genomic_DNA"/>
</dbReference>
<evidence type="ECO:0000256" key="1">
    <source>
        <dbReference type="ARBA" id="ARBA00007404"/>
    </source>
</evidence>
<dbReference type="InterPro" id="IPR036456">
    <property type="entry name" value="PNPase_PH_RNA-bd_sf"/>
</dbReference>
<dbReference type="SMART" id="SM00316">
    <property type="entry name" value="S1"/>
    <property type="match status" value="1"/>
</dbReference>
<protein>
    <recommendedName>
        <fullName evidence="8">Polyribonucleotide nucleotidyltransferase</fullName>
        <ecNumber evidence="8">2.7.7.8</ecNumber>
    </recommendedName>
    <alternativeName>
        <fullName evidence="8">Polynucleotide phosphorylase</fullName>
        <shortName evidence="8">PNPase</shortName>
    </alternativeName>
</protein>
<dbReference type="CDD" id="cd02393">
    <property type="entry name" value="KH-I_PNPase"/>
    <property type="match status" value="1"/>
</dbReference>
<evidence type="ECO:0000256" key="5">
    <source>
        <dbReference type="ARBA" id="ARBA00022723"/>
    </source>
</evidence>
<dbReference type="InterPro" id="IPR036345">
    <property type="entry name" value="ExoRNase_PH_dom2_sf"/>
</dbReference>
<organism evidence="11">
    <name type="scientific">Desulfovibrio sp. U5L</name>
    <dbReference type="NCBI Taxonomy" id="596152"/>
    <lineage>
        <taxon>Bacteria</taxon>
        <taxon>Pseudomonadati</taxon>
        <taxon>Thermodesulfobacteriota</taxon>
        <taxon>Desulfovibrionia</taxon>
        <taxon>Desulfovibrionales</taxon>
        <taxon>Desulfovibrionaceae</taxon>
        <taxon>Desulfovibrio</taxon>
    </lineage>
</organism>
<dbReference type="InterPro" id="IPR004087">
    <property type="entry name" value="KH_dom"/>
</dbReference>
<dbReference type="GO" id="GO:0004654">
    <property type="term" value="F:polyribonucleotide nucleotidyltransferase activity"/>
    <property type="evidence" value="ECO:0007669"/>
    <property type="project" value="UniProtKB-UniRule"/>
</dbReference>
<dbReference type="GO" id="GO:0006402">
    <property type="term" value="P:mRNA catabolic process"/>
    <property type="evidence" value="ECO:0007669"/>
    <property type="project" value="UniProtKB-UniRule"/>
</dbReference>
<dbReference type="CDD" id="cd11364">
    <property type="entry name" value="RNase_PH_PNPase_2"/>
    <property type="match status" value="1"/>
</dbReference>
<dbReference type="Gene3D" id="3.30.230.70">
    <property type="entry name" value="GHMP Kinase, N-terminal domain"/>
    <property type="match status" value="2"/>
</dbReference>
<dbReference type="GO" id="GO:0005829">
    <property type="term" value="C:cytosol"/>
    <property type="evidence" value="ECO:0007669"/>
    <property type="project" value="UniProtKB-ARBA"/>
</dbReference>
<evidence type="ECO:0000256" key="6">
    <source>
        <dbReference type="ARBA" id="ARBA00022842"/>
    </source>
</evidence>
<dbReference type="InterPro" id="IPR001247">
    <property type="entry name" value="ExoRNase_PH_dom1"/>
</dbReference>
<dbReference type="Gene3D" id="3.30.1370.10">
    <property type="entry name" value="K Homology domain, type 1"/>
    <property type="match status" value="1"/>
</dbReference>
<feature type="binding site" evidence="8">
    <location>
        <position position="492"/>
    </location>
    <ligand>
        <name>Mg(2+)</name>
        <dbReference type="ChEBI" id="CHEBI:18420"/>
    </ligand>
</feature>
<dbReference type="PANTHER" id="PTHR11252:SF0">
    <property type="entry name" value="POLYRIBONUCLEOTIDE NUCLEOTIDYLTRANSFERASE 1, MITOCHONDRIAL"/>
    <property type="match status" value="1"/>
</dbReference>
<evidence type="ECO:0000256" key="2">
    <source>
        <dbReference type="ARBA" id="ARBA00022490"/>
    </source>
</evidence>
<keyword evidence="3 8" id="KW-0808">Transferase</keyword>
<dbReference type="GO" id="GO:0000287">
    <property type="term" value="F:magnesium ion binding"/>
    <property type="evidence" value="ECO:0007669"/>
    <property type="project" value="UniProtKB-UniRule"/>
</dbReference>
<dbReference type="NCBIfam" id="NF008805">
    <property type="entry name" value="PRK11824.1"/>
    <property type="match status" value="1"/>
</dbReference>
<comment type="cofactor">
    <cofactor evidence="8">
        <name>Mg(2+)</name>
        <dbReference type="ChEBI" id="CHEBI:18420"/>
    </cofactor>
</comment>
<dbReference type="FunFam" id="3.30.230.70:FF:000002">
    <property type="entry name" value="Polyribonucleotide nucleotidyltransferase"/>
    <property type="match status" value="1"/>
</dbReference>
<dbReference type="PANTHER" id="PTHR11252">
    <property type="entry name" value="POLYRIBONUCLEOTIDE NUCLEOTIDYLTRANSFERASE"/>
    <property type="match status" value="1"/>
</dbReference>
<comment type="similarity">
    <text evidence="1 8">Belongs to the polyribonucleotide nucleotidyltransferase family.</text>
</comment>
<dbReference type="Pfam" id="PF00013">
    <property type="entry name" value="KH_1"/>
    <property type="match status" value="1"/>
</dbReference>
<feature type="binding site" evidence="8">
    <location>
        <position position="498"/>
    </location>
    <ligand>
        <name>Mg(2+)</name>
        <dbReference type="ChEBI" id="CHEBI:18420"/>
    </ligand>
</feature>
<comment type="function">
    <text evidence="8">Involved in mRNA degradation. Catalyzes the phosphorolysis of single-stranded polyribonucleotides processively in the 3'- to 5'-direction.</text>
</comment>
<evidence type="ECO:0000256" key="4">
    <source>
        <dbReference type="ARBA" id="ARBA00022695"/>
    </source>
</evidence>
<dbReference type="PROSITE" id="PS50126">
    <property type="entry name" value="S1"/>
    <property type="match status" value="1"/>
</dbReference>
<dbReference type="SUPFAM" id="SSF55666">
    <property type="entry name" value="Ribonuclease PH domain 2-like"/>
    <property type="match status" value="2"/>
</dbReference>
<sequence>MTMSFDPIRLETTVGGNTIILETGRLANQADGAVWIQCGGTVVLVTACTQALAEEKGFFPLVVDYQEMSYAAGRIPGSYFRREIGRPSEREVLVCRLIDRPCRPLFPKGFRDEVQIIATVLSADGQVEPDVLALTAASTALHISKIPFHGPIAGGRVGYIDGQFVLNPTVPMINAGAVLNLTFAASRDAVVMVEGGGRFVSEDMLADALEWGHKAVLPLLDLQEEMREKAGKLKIAFTPPAPNEELEAVVRQAAEAGLKEAFTIKDKMPRRDARRAVKQAVMAAVLEAFPDQPTYKMKAGEVLEAMEKKLLRALIKETGIRLDGRDTKSVRPIGIQVGVLPRTHGSTLFARGETKALCVATLGSTGDEQKIETLNGETYKRFMLHYNFPPYCVGEVKMLRGPSRRDIGHGALAERSVLPVLPGPEEFPFTMRVVSQVMESNGSSSMASVCGASLALMDAGVPIKQPVAGIAMGLIKEGDDFLILTDILGDEDAMGDMDFKVAGTADGITGIQMDIKITGIPQAVMRQALGQAKEARLHILGRMAEVLAAPRPELSPLAPQLAVVHINPEKIREVIGPGGKNIKAITAETGASIDIEDTGKISIFAPTLESMEKARARVEYYDQHADVGANYKGKVKKIIDCGVIVEILPGLEGLVHVSQLDIERVESPFDVVKMGQELEVKVLEQEPSGRIRLSRKAVMNEEKGIPFDPADYAKTGGAGRGGDRGGRGFDRDRGGDRRGGYDRDRGGDRGGRGGDRGGDRGGRS</sequence>
<dbReference type="eggNOG" id="COG1185">
    <property type="taxonomic scope" value="Bacteria"/>
</dbReference>
<dbReference type="Pfam" id="PF01138">
    <property type="entry name" value="RNase_PH"/>
    <property type="match status" value="2"/>
</dbReference>
<dbReference type="SMART" id="SM00322">
    <property type="entry name" value="KH"/>
    <property type="match status" value="1"/>
</dbReference>
<dbReference type="Pfam" id="PF03726">
    <property type="entry name" value="PNPase"/>
    <property type="match status" value="1"/>
</dbReference>
<dbReference type="Pfam" id="PF00575">
    <property type="entry name" value="S1"/>
    <property type="match status" value="1"/>
</dbReference>
<feature type="compositionally biased region" description="Basic and acidic residues" evidence="9">
    <location>
        <begin position="721"/>
        <end position="764"/>
    </location>
</feature>